<dbReference type="EMBL" id="VZCW01000075">
    <property type="protein sequence ID" value="MQN11933.1"/>
    <property type="molecule type" value="Genomic_DNA"/>
</dbReference>
<dbReference type="NCBIfam" id="TIGR04056">
    <property type="entry name" value="OMP_RagA_SusC"/>
    <property type="match status" value="1"/>
</dbReference>
<keyword evidence="6" id="KW-0408">Iron</keyword>
<dbReference type="NCBIfam" id="TIGR04057">
    <property type="entry name" value="SusC_RagA_signa"/>
    <property type="match status" value="1"/>
</dbReference>
<evidence type="ECO:0000256" key="2">
    <source>
        <dbReference type="ARBA" id="ARBA00022448"/>
    </source>
</evidence>
<feature type="domain" description="Secretin/TonB short N-terminal" evidence="12">
    <location>
        <begin position="30"/>
        <end position="81"/>
    </location>
</feature>
<dbReference type="InterPro" id="IPR037066">
    <property type="entry name" value="Plug_dom_sf"/>
</dbReference>
<evidence type="ECO:0000256" key="9">
    <source>
        <dbReference type="ARBA" id="ARBA00023237"/>
    </source>
</evidence>
<keyword evidence="8 10" id="KW-0472">Membrane</keyword>
<keyword evidence="7 11" id="KW-0798">TonB box</keyword>
<gene>
    <name evidence="13" type="ORF">F7D95_03645</name>
</gene>
<sequence>MTISAQNVSFSTNKVTLKSAFEKIEKASKYKIAYNSSQLNANRSVTLSKKSDDVFGILTQLLKGTNCTYELEGNYIIIKPQQKTQTSGKKVKVRGVIKDETGEPIIGATVRVKGQSEGTVSDFDGNFTLDVTDGNTLQISYIGYQTQEFAVGKQHHFSIVLEEDKKILNEVVVIGYGTQKKGDITSSVGSVKSEDFTAGAINDAGQLIQGKIAGLSVTNPSGNPVGGTEISLRGNTTILGASTNPLILIDGVPGDFNTVAPEDIESIDVLKDGSAAAIYGSRGTNGVVLITTKKSKGNNINEVQYSGYLSLSTIAKKPDFCDADDYRQQIKDGLRDAAWDLGDNTNWIDAITRTGLSHVHNISFKGGNAQTNYIFNVNYRNLQGIFKRSDKEEFQGRAEVNHSMFDDKLRFNFQLLGNQTGYTATSDGGSFNTYSWRQALIHNPTEPIKNADGSWHENTGIFNYDNPVSRIYECDGEQKVSQTRFSSNITLTPIKELTFNALFSYDKINQEGGYYETKKHISNVRDGMNGYASTGGSSTVTKLVELTAQFHKNFGDHTIQALAGYSYQESTYSNQYERNYNFPTDLYSWHNIGVGQALKEGLGTEYSYWLDTNLIGFFGRLNYNYKNRYLLMASVRHEAASQLAGTEKPWGTFPSVSLGWRITEENFMKNQKVFDDIKLRAGYGVTGSQPSQSFLGVPLLGYGDYYLYNGQWIRALQPTQNSNDKLKWEEKHEYDIGADFSILNYRLNVSVDWYYRLIKGLLYDYSVPSPPNLYTTTRANVGEMSNNGLEIMVNAIPVQTKDFKWETTITFSTNSNKLKSLSNDLYQTSSDYFMTGWIEEPIKTESHIVRIGHKVGDIYGFKVVDVDESGKWIYLDKNGNRVNYDDFTHSFEDKQILGNGVPKWYLGFNNQFRYKNFDLAINMRGAFGFQIMNGMRMFYENRSRQDWNRLRSAYDKVFGKAVLNTLCSEEFNSYYVENGDYWKIDNITLGYSFSKINKWIKTLRLYASVNNAITITGYKGIDPEVSTSGLAPSYDNRDSYPHTRAFTFGMNVTF</sequence>
<dbReference type="InterPro" id="IPR008969">
    <property type="entry name" value="CarboxyPept-like_regulatory"/>
</dbReference>
<evidence type="ECO:0000256" key="8">
    <source>
        <dbReference type="ARBA" id="ARBA00023136"/>
    </source>
</evidence>
<dbReference type="InterPro" id="IPR039426">
    <property type="entry name" value="TonB-dep_rcpt-like"/>
</dbReference>
<keyword evidence="5 10" id="KW-0812">Transmembrane</keyword>
<name>A0AA90UDY1_9BACT</name>
<keyword evidence="4" id="KW-0406">Ion transport</keyword>
<dbReference type="Gene3D" id="2.60.40.1120">
    <property type="entry name" value="Carboxypeptidase-like, regulatory domain"/>
    <property type="match status" value="1"/>
</dbReference>
<dbReference type="SUPFAM" id="SSF56935">
    <property type="entry name" value="Porins"/>
    <property type="match status" value="1"/>
</dbReference>
<evidence type="ECO:0000313" key="13">
    <source>
        <dbReference type="EMBL" id="MQN11933.1"/>
    </source>
</evidence>
<dbReference type="InterPro" id="IPR011662">
    <property type="entry name" value="Secretin/TonB_short_N"/>
</dbReference>
<evidence type="ECO:0000259" key="12">
    <source>
        <dbReference type="SMART" id="SM00965"/>
    </source>
</evidence>
<dbReference type="InterPro" id="IPR023997">
    <property type="entry name" value="TonB-dep_OMP_SusC/RagA_CS"/>
</dbReference>
<dbReference type="AlphaFoldDB" id="A0AA90UDY1"/>
<evidence type="ECO:0000256" key="6">
    <source>
        <dbReference type="ARBA" id="ARBA00023004"/>
    </source>
</evidence>
<reference evidence="14" key="1">
    <citation type="submission" date="2019-09" db="EMBL/GenBank/DDBJ databases">
        <title>Distinct polysaccharide growth profiles of human intestinal Prevotella copri isolates.</title>
        <authorList>
            <person name="Fehlner-Peach H."/>
            <person name="Magnabosco C."/>
            <person name="Raghavan V."/>
            <person name="Scher J.U."/>
            <person name="Tett A."/>
            <person name="Cox L.M."/>
            <person name="Gottsegen C."/>
            <person name="Watters A."/>
            <person name="Wiltshire- Gordon J.D."/>
            <person name="Segata N."/>
            <person name="Bonneau R."/>
            <person name="Littman D.R."/>
        </authorList>
    </citation>
    <scope>NUCLEOTIDE SEQUENCE [LARGE SCALE GENOMIC DNA]</scope>
    <source>
        <strain evidence="14">iAQ1179</strain>
    </source>
</reference>
<keyword evidence="2 10" id="KW-0813">Transport</keyword>
<dbReference type="Pfam" id="PF00593">
    <property type="entry name" value="TonB_dep_Rec_b-barrel"/>
    <property type="match status" value="1"/>
</dbReference>
<evidence type="ECO:0000256" key="7">
    <source>
        <dbReference type="ARBA" id="ARBA00023077"/>
    </source>
</evidence>
<dbReference type="InterPro" id="IPR012910">
    <property type="entry name" value="Plug_dom"/>
</dbReference>
<keyword evidence="9 10" id="KW-0998">Cell outer membrane</keyword>
<dbReference type="InterPro" id="IPR000531">
    <property type="entry name" value="Beta-barrel_TonB"/>
</dbReference>
<protein>
    <submittedName>
        <fullName evidence="13">TonB-dependent receptor</fullName>
    </submittedName>
</protein>
<comment type="similarity">
    <text evidence="10 11">Belongs to the TonB-dependent receptor family.</text>
</comment>
<dbReference type="InterPro" id="IPR036942">
    <property type="entry name" value="Beta-barrel_TonB_sf"/>
</dbReference>
<evidence type="ECO:0000256" key="1">
    <source>
        <dbReference type="ARBA" id="ARBA00004571"/>
    </source>
</evidence>
<evidence type="ECO:0000256" key="5">
    <source>
        <dbReference type="ARBA" id="ARBA00022692"/>
    </source>
</evidence>
<dbReference type="PROSITE" id="PS52016">
    <property type="entry name" value="TONB_DEPENDENT_REC_3"/>
    <property type="match status" value="1"/>
</dbReference>
<evidence type="ECO:0000313" key="14">
    <source>
        <dbReference type="Proteomes" id="UP000442105"/>
    </source>
</evidence>
<dbReference type="FunFam" id="2.60.40.1120:FF:000003">
    <property type="entry name" value="Outer membrane protein Omp121"/>
    <property type="match status" value="1"/>
</dbReference>
<keyword evidence="4" id="KW-0410">Iron transport</keyword>
<comment type="subcellular location">
    <subcellularLocation>
        <location evidence="1 10">Cell outer membrane</location>
        <topology evidence="1 10">Multi-pass membrane protein</topology>
    </subcellularLocation>
</comment>
<evidence type="ECO:0000256" key="4">
    <source>
        <dbReference type="ARBA" id="ARBA00022496"/>
    </source>
</evidence>
<dbReference type="Gene3D" id="2.40.170.20">
    <property type="entry name" value="TonB-dependent receptor, beta-barrel domain"/>
    <property type="match status" value="1"/>
</dbReference>
<keyword evidence="3 10" id="KW-1134">Transmembrane beta strand</keyword>
<accession>A0AA90UDY1</accession>
<dbReference type="InterPro" id="IPR023996">
    <property type="entry name" value="TonB-dep_OMP_SusC/RagA"/>
</dbReference>
<keyword evidence="13" id="KW-0675">Receptor</keyword>
<comment type="caution">
    <text evidence="13">The sequence shown here is derived from an EMBL/GenBank/DDBJ whole genome shotgun (WGS) entry which is preliminary data.</text>
</comment>
<dbReference type="Proteomes" id="UP000442105">
    <property type="component" value="Unassembled WGS sequence"/>
</dbReference>
<dbReference type="Pfam" id="PF13715">
    <property type="entry name" value="CarbopepD_reg_2"/>
    <property type="match status" value="1"/>
</dbReference>
<evidence type="ECO:0000256" key="3">
    <source>
        <dbReference type="ARBA" id="ARBA00022452"/>
    </source>
</evidence>
<evidence type="ECO:0000256" key="11">
    <source>
        <dbReference type="RuleBase" id="RU003357"/>
    </source>
</evidence>
<proteinExistence type="inferred from homology"/>
<dbReference type="Gene3D" id="2.170.130.10">
    <property type="entry name" value="TonB-dependent receptor, plug domain"/>
    <property type="match status" value="1"/>
</dbReference>
<dbReference type="GO" id="GO:0009279">
    <property type="term" value="C:cell outer membrane"/>
    <property type="evidence" value="ECO:0007669"/>
    <property type="project" value="UniProtKB-SubCell"/>
</dbReference>
<organism evidence="13 14">
    <name type="scientific">Segatella copri</name>
    <dbReference type="NCBI Taxonomy" id="165179"/>
    <lineage>
        <taxon>Bacteria</taxon>
        <taxon>Pseudomonadati</taxon>
        <taxon>Bacteroidota</taxon>
        <taxon>Bacteroidia</taxon>
        <taxon>Bacteroidales</taxon>
        <taxon>Prevotellaceae</taxon>
        <taxon>Segatella</taxon>
    </lineage>
</organism>
<evidence type="ECO:0000256" key="10">
    <source>
        <dbReference type="PROSITE-ProRule" id="PRU01360"/>
    </source>
</evidence>
<dbReference type="Pfam" id="PF07715">
    <property type="entry name" value="Plug"/>
    <property type="match status" value="1"/>
</dbReference>
<dbReference type="GO" id="GO:0006826">
    <property type="term" value="P:iron ion transport"/>
    <property type="evidence" value="ECO:0007669"/>
    <property type="project" value="UniProtKB-KW"/>
</dbReference>
<dbReference type="Pfam" id="PF07660">
    <property type="entry name" value="STN"/>
    <property type="match status" value="1"/>
</dbReference>
<dbReference type="SMART" id="SM00965">
    <property type="entry name" value="STN"/>
    <property type="match status" value="1"/>
</dbReference>
<dbReference type="SUPFAM" id="SSF49464">
    <property type="entry name" value="Carboxypeptidase regulatory domain-like"/>
    <property type="match status" value="1"/>
</dbReference>